<reference evidence="3" key="1">
    <citation type="submission" date="2016-11" db="EMBL/GenBank/DDBJ databases">
        <authorList>
            <person name="Varghese N."/>
            <person name="Submissions S."/>
        </authorList>
    </citation>
    <scope>NUCLEOTIDE SEQUENCE [LARGE SCALE GENOMIC DNA]</scope>
    <source>
        <strain evidence="3">DSM 15518</strain>
    </source>
</reference>
<evidence type="ECO:0000313" key="2">
    <source>
        <dbReference type="EMBL" id="SHK26047.1"/>
    </source>
</evidence>
<dbReference type="AlphaFoldDB" id="A0A1M6R139"/>
<sequence length="147" mass="16907">MLKLSLLSLFLRTIPEGIMSIFANYVLANKKVDRKKMLVSGILLGISTYLIRFLPIHFGVHTILSIMIYIFLCIKINNIDYFKAISSSIISMIILFVLDWVAVFIYMKVFSINPKILFSKSIISILFGLPSIVIFSIIFFIIYKKNK</sequence>
<dbReference type="RefSeq" id="WP_072889562.1">
    <property type="nucleotide sequence ID" value="NZ_FRAE01000051.1"/>
</dbReference>
<feature type="transmembrane region" description="Helical" evidence="1">
    <location>
        <begin position="122"/>
        <end position="143"/>
    </location>
</feature>
<name>A0A1M6R139_9FIRM</name>
<evidence type="ECO:0000313" key="3">
    <source>
        <dbReference type="Proteomes" id="UP000242497"/>
    </source>
</evidence>
<proteinExistence type="predicted"/>
<dbReference type="EMBL" id="FRAE01000051">
    <property type="protein sequence ID" value="SHK26047.1"/>
    <property type="molecule type" value="Genomic_DNA"/>
</dbReference>
<keyword evidence="1" id="KW-1133">Transmembrane helix</keyword>
<dbReference type="OrthoDB" id="1787445at2"/>
<feature type="transmembrane region" description="Helical" evidence="1">
    <location>
        <begin position="60"/>
        <end position="77"/>
    </location>
</feature>
<gene>
    <name evidence="2" type="ORF">SAMN02744037_01995</name>
</gene>
<evidence type="ECO:0000256" key="1">
    <source>
        <dbReference type="SAM" id="Phobius"/>
    </source>
</evidence>
<feature type="transmembrane region" description="Helical" evidence="1">
    <location>
        <begin position="6"/>
        <end position="25"/>
    </location>
</feature>
<keyword evidence="1" id="KW-0472">Membrane</keyword>
<organism evidence="2 3">
    <name type="scientific">Tepidibacter formicigenes DSM 15518</name>
    <dbReference type="NCBI Taxonomy" id="1123349"/>
    <lineage>
        <taxon>Bacteria</taxon>
        <taxon>Bacillati</taxon>
        <taxon>Bacillota</taxon>
        <taxon>Clostridia</taxon>
        <taxon>Peptostreptococcales</taxon>
        <taxon>Peptostreptococcaceae</taxon>
        <taxon>Tepidibacter</taxon>
    </lineage>
</organism>
<keyword evidence="1" id="KW-0812">Transmembrane</keyword>
<dbReference type="Proteomes" id="UP000242497">
    <property type="component" value="Unassembled WGS sequence"/>
</dbReference>
<dbReference type="STRING" id="1123349.SAMN02744037_01995"/>
<protein>
    <submittedName>
        <fullName evidence="2">Uncharacterized protein</fullName>
    </submittedName>
</protein>
<keyword evidence="3" id="KW-1185">Reference proteome</keyword>
<feature type="transmembrane region" description="Helical" evidence="1">
    <location>
        <begin position="89"/>
        <end position="110"/>
    </location>
</feature>
<accession>A0A1M6R139</accession>